<name>A0A2S9J7R1_9SPHI</name>
<sequence>MDDLINKFISKKLRKKGQDYQLSENSRVTAQDFGQLSTIASKIYQHLTTLSPRLKAGSTFNELVALLREMRNRDQTLSNEAVDEYTHINILEGFPLNKRASWNTILPWRPQISFDIDRLEVKVTLPQQKNWTLQSYPPRLSRIGMTFHLIVINRTDPKEKAATAHTTMVFENPPKEGKSLTTAMRPDLFKDSLIIVIGKAQYYLFNMQATKDGPSEHNRYNATDIMATFHVRNGTLLKNKPVAHKPFPLPRFDPSSGSEWE</sequence>
<dbReference type="RefSeq" id="WP_105715399.1">
    <property type="nucleotide sequence ID" value="NZ_PVBQ01000002.1"/>
</dbReference>
<keyword evidence="2" id="KW-1185">Reference proteome</keyword>
<organism evidence="1 2">
    <name type="scientific">Sphingobacterium haloxyli</name>
    <dbReference type="NCBI Taxonomy" id="2100533"/>
    <lineage>
        <taxon>Bacteria</taxon>
        <taxon>Pseudomonadati</taxon>
        <taxon>Bacteroidota</taxon>
        <taxon>Sphingobacteriia</taxon>
        <taxon>Sphingobacteriales</taxon>
        <taxon>Sphingobacteriaceae</taxon>
        <taxon>Sphingobacterium</taxon>
    </lineage>
</organism>
<dbReference type="OrthoDB" id="702434at2"/>
<proteinExistence type="predicted"/>
<evidence type="ECO:0000313" key="1">
    <source>
        <dbReference type="EMBL" id="PRD48833.1"/>
    </source>
</evidence>
<comment type="caution">
    <text evidence="1">The sequence shown here is derived from an EMBL/GenBank/DDBJ whole genome shotgun (WGS) entry which is preliminary data.</text>
</comment>
<dbReference type="Proteomes" id="UP000239711">
    <property type="component" value="Unassembled WGS sequence"/>
</dbReference>
<accession>A0A2S9J7R1</accession>
<dbReference type="AlphaFoldDB" id="A0A2S9J7R1"/>
<dbReference type="EMBL" id="PVBQ01000002">
    <property type="protein sequence ID" value="PRD48833.1"/>
    <property type="molecule type" value="Genomic_DNA"/>
</dbReference>
<evidence type="ECO:0000313" key="2">
    <source>
        <dbReference type="Proteomes" id="UP000239711"/>
    </source>
</evidence>
<reference evidence="1 2" key="1">
    <citation type="submission" date="2018-02" db="EMBL/GenBank/DDBJ databases">
        <title>The draft genome of Sphingobacterium sp. 5JN-11.</title>
        <authorList>
            <person name="Liu L."/>
            <person name="Li L."/>
            <person name="Liang L."/>
            <person name="Zhang X."/>
            <person name="Wang T."/>
        </authorList>
    </citation>
    <scope>NUCLEOTIDE SEQUENCE [LARGE SCALE GENOMIC DNA]</scope>
    <source>
        <strain evidence="1 2">5JN-11</strain>
    </source>
</reference>
<gene>
    <name evidence="1" type="ORF">C5745_02505</name>
</gene>
<protein>
    <submittedName>
        <fullName evidence="1">Uncharacterized protein</fullName>
    </submittedName>
</protein>